<sequence>MGIWRALAPSPHLLGQVAFDPARQTPVLLARGAGLRQHELWAWDGQRFQLDVADLFPHQPPGTVQCLMSTVDPAGDRLLVFGRTEDGVVEASGARAVLRPRTRRADRASWQRVTSAVVLGDTVLFVGRDGAVFTRDGQRLVVAHRALPDLADEADELRSVVVDPERGVLTAASTAGRLHTFTLDDGWHQVGDARAWGVSLAWDPIARRVVVLSGPPGEDRWTGAPSAGMWLRGWPADAEPGTPPPLETRAPFGWHQPLVFDRARRQWLLLASADEVWVSPSGAAWTRLDQPHRLENYYHAHFTWTAGGPLRASMSHHWGPTMTLVGDRWLAGSYPSGETIWQHHNVAAAVPDGLVRLDPDGALHHLPAEGECQRLTAPWGGLAGLNTLARPHAVLCHDPAADRLVLWAGGDGAGWVFRDGAWTALPPGPPAGRGLLCGTERGTYLLVAGELWLLTPDDAWAPVGSAPDWPAHVVFTSGGALWSVSDRQVARWSAGRFEPLLELPEPVSLTQEADRVSTSFVPSVVAYDPLGDRLVVHGPSGVWELSVSGLAAADAVLPEPVGPAVPAAAAPPAPVGPSCYLLEFSVAPGGARHAWIYAHGTLADAVDSLHAALSCPDPDERELLASLVRGGTLHLWVVRGGTLTEGVDLHPFLVREAGDTGDTASVRPPRVDLAALAGVVPELTGPTLASDGYLVVSWTGPRPDPDTFSYLRDGIPLRAGFNDLES</sequence>
<dbReference type="AlphaFoldDB" id="A0AAE3GF08"/>
<name>A0AAE3GF08_9PSEU</name>
<dbReference type="Proteomes" id="UP001206128">
    <property type="component" value="Unassembled WGS sequence"/>
</dbReference>
<evidence type="ECO:0000313" key="2">
    <source>
        <dbReference type="Proteomes" id="UP001206128"/>
    </source>
</evidence>
<evidence type="ECO:0000313" key="1">
    <source>
        <dbReference type="EMBL" id="MCP2166125.1"/>
    </source>
</evidence>
<dbReference type="SUPFAM" id="SSF75011">
    <property type="entry name" value="3-carboxy-cis,cis-mucoante lactonizing enzyme"/>
    <property type="match status" value="1"/>
</dbReference>
<reference evidence="1" key="1">
    <citation type="submission" date="2022-06" db="EMBL/GenBank/DDBJ databases">
        <title>Genomic Encyclopedia of Archaeal and Bacterial Type Strains, Phase II (KMG-II): from individual species to whole genera.</title>
        <authorList>
            <person name="Goeker M."/>
        </authorList>
    </citation>
    <scope>NUCLEOTIDE SEQUENCE</scope>
    <source>
        <strain evidence="1">DSM 43935</strain>
    </source>
</reference>
<comment type="caution">
    <text evidence="1">The sequence shown here is derived from an EMBL/GenBank/DDBJ whole genome shotgun (WGS) entry which is preliminary data.</text>
</comment>
<keyword evidence="2" id="KW-1185">Reference proteome</keyword>
<proteinExistence type="predicted"/>
<protein>
    <submittedName>
        <fullName evidence="1">Uncharacterized protein</fullName>
    </submittedName>
</protein>
<accession>A0AAE3GF08</accession>
<dbReference type="SUPFAM" id="SSF63829">
    <property type="entry name" value="Calcium-dependent phosphotriesterase"/>
    <property type="match status" value="1"/>
</dbReference>
<gene>
    <name evidence="1" type="ORF">LX83_002984</name>
</gene>
<organism evidence="1 2">
    <name type="scientific">Goodfellowiella coeruleoviolacea</name>
    <dbReference type="NCBI Taxonomy" id="334858"/>
    <lineage>
        <taxon>Bacteria</taxon>
        <taxon>Bacillati</taxon>
        <taxon>Actinomycetota</taxon>
        <taxon>Actinomycetes</taxon>
        <taxon>Pseudonocardiales</taxon>
        <taxon>Pseudonocardiaceae</taxon>
        <taxon>Goodfellowiella</taxon>
    </lineage>
</organism>
<dbReference type="EMBL" id="JAMTCK010000006">
    <property type="protein sequence ID" value="MCP2166125.1"/>
    <property type="molecule type" value="Genomic_DNA"/>
</dbReference>